<evidence type="ECO:0000256" key="4">
    <source>
        <dbReference type="ARBA" id="ARBA00022729"/>
    </source>
</evidence>
<dbReference type="InterPro" id="IPR036881">
    <property type="entry name" value="Glyco_hydro_3_C_sf"/>
</dbReference>
<dbReference type="EMBL" id="QXGE01003226">
    <property type="protein sequence ID" value="KAE9276301.1"/>
    <property type="molecule type" value="Genomic_DNA"/>
</dbReference>
<dbReference type="GO" id="GO:0008422">
    <property type="term" value="F:beta-glucosidase activity"/>
    <property type="evidence" value="ECO:0007669"/>
    <property type="project" value="UniProtKB-EC"/>
</dbReference>
<dbReference type="PANTHER" id="PTHR30620">
    <property type="entry name" value="PERIPLASMIC BETA-GLUCOSIDASE-RELATED"/>
    <property type="match status" value="1"/>
</dbReference>
<protein>
    <recommendedName>
        <fullName evidence="3">beta-glucosidase</fullName>
        <ecNumber evidence="3">3.2.1.21</ecNumber>
    </recommendedName>
</protein>
<dbReference type="InterPro" id="IPR051915">
    <property type="entry name" value="Cellulose_Degrad_GH3"/>
</dbReference>
<dbReference type="GO" id="GO:0009251">
    <property type="term" value="P:glucan catabolic process"/>
    <property type="evidence" value="ECO:0007669"/>
    <property type="project" value="TreeGrafter"/>
</dbReference>
<comment type="similarity">
    <text evidence="2">Belongs to the glycosyl hydrolase 3 family.</text>
</comment>
<keyword evidence="5" id="KW-0378">Hydrolase</keyword>
<evidence type="ECO:0000256" key="6">
    <source>
        <dbReference type="ARBA" id="ARBA00023295"/>
    </source>
</evidence>
<comment type="catalytic activity">
    <reaction evidence="1">
        <text>Hydrolysis of terminal, non-reducing beta-D-glucosyl residues with release of beta-D-glucose.</text>
        <dbReference type="EC" id="3.2.1.21"/>
    </reaction>
</comment>
<evidence type="ECO:0000313" key="14">
    <source>
        <dbReference type="Proteomes" id="UP000441208"/>
    </source>
</evidence>
<dbReference type="EMBL" id="QXGD01003105">
    <property type="protein sequence ID" value="KAE9180679.1"/>
    <property type="molecule type" value="Genomic_DNA"/>
</dbReference>
<evidence type="ECO:0000313" key="13">
    <source>
        <dbReference type="Proteomes" id="UP000440732"/>
    </source>
</evidence>
<dbReference type="EMBL" id="QXFZ01003157">
    <property type="protein sequence ID" value="KAE9070915.1"/>
    <property type="molecule type" value="Genomic_DNA"/>
</dbReference>
<evidence type="ECO:0000313" key="12">
    <source>
        <dbReference type="Proteomes" id="UP000440367"/>
    </source>
</evidence>
<dbReference type="PANTHER" id="PTHR30620:SF16">
    <property type="entry name" value="LYSOSOMAL BETA GLUCOSIDASE"/>
    <property type="match status" value="1"/>
</dbReference>
<dbReference type="AlphaFoldDB" id="A0A6A3Q888"/>
<dbReference type="EMBL" id="QXGA01003261">
    <property type="protein sequence ID" value="KAE9085444.1"/>
    <property type="molecule type" value="Genomic_DNA"/>
</dbReference>
<dbReference type="Proteomes" id="UP000440367">
    <property type="component" value="Unassembled WGS sequence"/>
</dbReference>
<dbReference type="Proteomes" id="UP000441208">
    <property type="component" value="Unassembled WGS sequence"/>
</dbReference>
<evidence type="ECO:0000313" key="7">
    <source>
        <dbReference type="EMBL" id="KAE9070915.1"/>
    </source>
</evidence>
<evidence type="ECO:0000313" key="11">
    <source>
        <dbReference type="Proteomes" id="UP000437068"/>
    </source>
</evidence>
<evidence type="ECO:0000256" key="3">
    <source>
        <dbReference type="ARBA" id="ARBA00012744"/>
    </source>
</evidence>
<organism evidence="7 14">
    <name type="scientific">Phytophthora fragariae</name>
    <dbReference type="NCBI Taxonomy" id="53985"/>
    <lineage>
        <taxon>Eukaryota</taxon>
        <taxon>Sar</taxon>
        <taxon>Stramenopiles</taxon>
        <taxon>Oomycota</taxon>
        <taxon>Peronosporomycetes</taxon>
        <taxon>Peronosporales</taxon>
        <taxon>Peronosporaceae</taxon>
        <taxon>Phytophthora</taxon>
    </lineage>
</organism>
<dbReference type="Proteomes" id="UP000440732">
    <property type="component" value="Unassembled WGS sequence"/>
</dbReference>
<proteinExistence type="inferred from homology"/>
<dbReference type="SUPFAM" id="SSF52279">
    <property type="entry name" value="Beta-D-glucan exohydrolase, C-terminal domain"/>
    <property type="match status" value="1"/>
</dbReference>
<evidence type="ECO:0000256" key="2">
    <source>
        <dbReference type="ARBA" id="ARBA00005336"/>
    </source>
</evidence>
<name>A0A6A3Q888_9STRA</name>
<keyword evidence="4" id="KW-0732">Signal</keyword>
<evidence type="ECO:0000256" key="5">
    <source>
        <dbReference type="ARBA" id="ARBA00022801"/>
    </source>
</evidence>
<sequence>MCSWWVMNGKDKDLGLNMARESIVFLNDEKNVLPLPKSASVLLTGHSTDNVGYQCGGWSVTWQEL</sequence>
<accession>A0A6A3Q888</accession>
<dbReference type="Gene3D" id="3.40.50.1700">
    <property type="entry name" value="Glycoside hydrolase family 3 C-terminal domain"/>
    <property type="match status" value="1"/>
</dbReference>
<evidence type="ECO:0000313" key="9">
    <source>
        <dbReference type="EMBL" id="KAE9180679.1"/>
    </source>
</evidence>
<keyword evidence="6" id="KW-0326">Glycosidase</keyword>
<evidence type="ECO:0000313" key="10">
    <source>
        <dbReference type="EMBL" id="KAE9276301.1"/>
    </source>
</evidence>
<dbReference type="EC" id="3.2.1.21" evidence="3"/>
<comment type="caution">
    <text evidence="7">The sequence shown here is derived from an EMBL/GenBank/DDBJ whole genome shotgun (WGS) entry which is preliminary data.</text>
</comment>
<gene>
    <name evidence="10" type="ORF">PF001_g26192</name>
    <name evidence="9" type="ORF">PF002_g27494</name>
    <name evidence="8" type="ORF">PF006_g26256</name>
    <name evidence="7" type="ORF">PF007_g26755</name>
</gene>
<evidence type="ECO:0000256" key="1">
    <source>
        <dbReference type="ARBA" id="ARBA00000448"/>
    </source>
</evidence>
<dbReference type="Proteomes" id="UP000437068">
    <property type="component" value="Unassembled WGS sequence"/>
</dbReference>
<evidence type="ECO:0000313" key="8">
    <source>
        <dbReference type="EMBL" id="KAE9085444.1"/>
    </source>
</evidence>
<reference evidence="11 12" key="1">
    <citation type="submission" date="2018-08" db="EMBL/GenBank/DDBJ databases">
        <title>Genomic investigation of the strawberry pathogen Phytophthora fragariae indicates pathogenicity is determined by transcriptional variation in three key races.</title>
        <authorList>
            <person name="Adams T.M."/>
            <person name="Armitage A.D."/>
            <person name="Sobczyk M.K."/>
            <person name="Bates H.J."/>
            <person name="Dunwell J.M."/>
            <person name="Nellist C.F."/>
            <person name="Harrison R.J."/>
        </authorList>
    </citation>
    <scope>NUCLEOTIDE SEQUENCE [LARGE SCALE GENOMIC DNA]</scope>
    <source>
        <strain evidence="10 11">A4</strain>
        <strain evidence="9 12">BC-1</strain>
        <strain evidence="8 13">NOV-5</strain>
        <strain evidence="7 14">NOV-71</strain>
    </source>
</reference>